<dbReference type="PANTHER" id="PTHR38011:SF7">
    <property type="entry name" value="2,5-DIAMINO-6-RIBOSYLAMINO-4(3H)-PYRIMIDINONE 5'-PHOSPHATE REDUCTASE"/>
    <property type="match status" value="1"/>
</dbReference>
<organism evidence="5 6">
    <name type="scientific">Vreelandella azerica</name>
    <dbReference type="NCBI Taxonomy" id="2732867"/>
    <lineage>
        <taxon>Bacteria</taxon>
        <taxon>Pseudomonadati</taxon>
        <taxon>Pseudomonadota</taxon>
        <taxon>Gammaproteobacteria</taxon>
        <taxon>Oceanospirillales</taxon>
        <taxon>Halomonadaceae</taxon>
        <taxon>Vreelandella</taxon>
    </lineage>
</organism>
<dbReference type="RefSeq" id="WP_171702180.1">
    <property type="nucleotide sequence ID" value="NZ_JABFHI010000002.1"/>
</dbReference>
<feature type="domain" description="Bacterial bifunctional deaminase-reductase C-terminal" evidence="4">
    <location>
        <begin position="71"/>
        <end position="247"/>
    </location>
</feature>
<dbReference type="InterPro" id="IPR050765">
    <property type="entry name" value="Riboflavin_Biosynth_HTPR"/>
</dbReference>
<dbReference type="InterPro" id="IPR024072">
    <property type="entry name" value="DHFR-like_dom_sf"/>
</dbReference>
<evidence type="ECO:0000313" key="5">
    <source>
        <dbReference type="EMBL" id="NOG31584.1"/>
    </source>
</evidence>
<dbReference type="GO" id="GO:0009231">
    <property type="term" value="P:riboflavin biosynthetic process"/>
    <property type="evidence" value="ECO:0007669"/>
    <property type="project" value="InterPro"/>
</dbReference>
<reference evidence="5 6" key="2">
    <citation type="submission" date="2020-06" db="EMBL/GenBank/DDBJ databases">
        <title>Halomonas songnenensis sp. nov., a moderately halophilic bacterium isolated from saline and alkaline soils.</title>
        <authorList>
            <person name="Jiang J."/>
            <person name="Pan Y."/>
        </authorList>
    </citation>
    <scope>NUCLEOTIDE SEQUENCE [LARGE SCALE GENOMIC DNA]</scope>
    <source>
        <strain evidence="5 6">TBZ9</strain>
    </source>
</reference>
<comment type="pathway">
    <text evidence="1">Cofactor biosynthesis; riboflavin biosynthesis.</text>
</comment>
<evidence type="ECO:0000256" key="2">
    <source>
        <dbReference type="ARBA" id="ARBA00022857"/>
    </source>
</evidence>
<dbReference type="GO" id="GO:0008703">
    <property type="term" value="F:5-amino-6-(5-phosphoribosylamino)uracil reductase activity"/>
    <property type="evidence" value="ECO:0007669"/>
    <property type="project" value="InterPro"/>
</dbReference>
<proteinExistence type="predicted"/>
<dbReference type="PANTHER" id="PTHR38011">
    <property type="entry name" value="DIHYDROFOLATE REDUCTASE FAMILY PROTEIN (AFU_ORTHOLOGUE AFUA_8G06820)"/>
    <property type="match status" value="1"/>
</dbReference>
<keyword evidence="2" id="KW-0521">NADP</keyword>
<dbReference type="AlphaFoldDB" id="A0A7Y3TWY2"/>
<keyword evidence="3" id="KW-0560">Oxidoreductase</keyword>
<evidence type="ECO:0000313" key="6">
    <source>
        <dbReference type="Proteomes" id="UP000588806"/>
    </source>
</evidence>
<accession>A0A7Y3TWY2</accession>
<dbReference type="Pfam" id="PF01872">
    <property type="entry name" value="RibD_C"/>
    <property type="match status" value="1"/>
</dbReference>
<evidence type="ECO:0000256" key="1">
    <source>
        <dbReference type="ARBA" id="ARBA00005104"/>
    </source>
</evidence>
<reference evidence="5 6" key="1">
    <citation type="submission" date="2020-05" db="EMBL/GenBank/DDBJ databases">
        <authorList>
            <person name="Ruan W."/>
            <person name="Jeon C.O."/>
            <person name="Chun B.H."/>
        </authorList>
    </citation>
    <scope>NUCLEOTIDE SEQUENCE [LARGE SCALE GENOMIC DNA]</scope>
    <source>
        <strain evidence="5 6">TBZ9</strain>
    </source>
</reference>
<name>A0A7Y3TWY2_9GAMM</name>
<dbReference type="InterPro" id="IPR002734">
    <property type="entry name" value="RibDG_C"/>
</dbReference>
<sequence>MPAEDQGVPAHQEPLEPSRAWEWLLALRHGTKVAQGPLSVSADGRWHSTRPVTPEASELLDCWMPLVATTPWVVAQLGQSMDGRIATESGHSHYINGHESLVHLHRLRAMCDAVVVGAGTACADNPQLTVRHVSGQHPLRVVLDPRGRVPEDLALMSDASAATLHLIGPDVERPAPAAHVSRQTLAINTKGQFAPQAVIEALASLGYRRVLVEGGGITVSQFIDAGCVNHLHLLVAPLLIGSGRPGLVLPPIDTLETALRPTARRFRLGEDTLFDLDLRRS</sequence>
<comment type="caution">
    <text evidence="5">The sequence shown here is derived from an EMBL/GenBank/DDBJ whole genome shotgun (WGS) entry which is preliminary data.</text>
</comment>
<evidence type="ECO:0000259" key="4">
    <source>
        <dbReference type="Pfam" id="PF01872"/>
    </source>
</evidence>
<dbReference type="Gene3D" id="3.40.430.10">
    <property type="entry name" value="Dihydrofolate Reductase, subunit A"/>
    <property type="match status" value="1"/>
</dbReference>
<dbReference type="SUPFAM" id="SSF53597">
    <property type="entry name" value="Dihydrofolate reductase-like"/>
    <property type="match status" value="1"/>
</dbReference>
<keyword evidence="6" id="KW-1185">Reference proteome</keyword>
<gene>
    <name evidence="5" type="ORF">HLB35_07035</name>
</gene>
<dbReference type="Proteomes" id="UP000588806">
    <property type="component" value="Unassembled WGS sequence"/>
</dbReference>
<dbReference type="EMBL" id="JABFHI010000002">
    <property type="protein sequence ID" value="NOG31584.1"/>
    <property type="molecule type" value="Genomic_DNA"/>
</dbReference>
<protein>
    <submittedName>
        <fullName evidence="5">RibD family protein</fullName>
    </submittedName>
</protein>
<evidence type="ECO:0000256" key="3">
    <source>
        <dbReference type="ARBA" id="ARBA00023002"/>
    </source>
</evidence>